<dbReference type="PROSITE" id="PS50883">
    <property type="entry name" value="EAL"/>
    <property type="match status" value="1"/>
</dbReference>
<dbReference type="PANTHER" id="PTHR33121">
    <property type="entry name" value="CYCLIC DI-GMP PHOSPHODIESTERASE PDEF"/>
    <property type="match status" value="1"/>
</dbReference>
<dbReference type="RefSeq" id="WP_142840346.1">
    <property type="nucleotide sequence ID" value="NZ_SGNY01000002.1"/>
</dbReference>
<dbReference type="Gene3D" id="3.20.20.450">
    <property type="entry name" value="EAL domain"/>
    <property type="match status" value="1"/>
</dbReference>
<reference evidence="3 4" key="1">
    <citation type="journal article" date="2019" name="Appl. Microbiol. Biotechnol.">
        <title>Differential efficiency of wild type rhizogenic strains for rol gene transformation of plants.</title>
        <authorList>
            <person name="Desmet S."/>
            <person name="De Keyser E."/>
            <person name="Van Vaerenbergh J."/>
            <person name="Baeyen S."/>
            <person name="Van Huylenbroeck J."/>
            <person name="Geelen D."/>
            <person name="Dhooghe E."/>
        </authorList>
    </citation>
    <scope>NUCLEOTIDE SEQUENCE [LARGE SCALE GENOMIC DNA]</scope>
    <source>
        <strain evidence="3 4">GBBC3284</strain>
    </source>
</reference>
<feature type="region of interest" description="Disordered" evidence="1">
    <location>
        <begin position="272"/>
        <end position="309"/>
    </location>
</feature>
<protein>
    <submittedName>
        <fullName evidence="3">EAL domain-containing protein</fullName>
    </submittedName>
</protein>
<dbReference type="EMBL" id="SGNY01000002">
    <property type="protein sequence ID" value="TRB01448.1"/>
    <property type="molecule type" value="Genomic_DNA"/>
</dbReference>
<dbReference type="CDD" id="cd01948">
    <property type="entry name" value="EAL"/>
    <property type="match status" value="1"/>
</dbReference>
<name>A0A546XL23_RHIRH</name>
<dbReference type="InterPro" id="IPR050706">
    <property type="entry name" value="Cyclic-di-GMP_PDE-like"/>
</dbReference>
<accession>A0A546XL23</accession>
<dbReference type="SUPFAM" id="SSF141868">
    <property type="entry name" value="EAL domain-like"/>
    <property type="match status" value="1"/>
</dbReference>
<dbReference type="InterPro" id="IPR035919">
    <property type="entry name" value="EAL_sf"/>
</dbReference>
<dbReference type="PANTHER" id="PTHR33121:SF76">
    <property type="entry name" value="SIGNALING PROTEIN"/>
    <property type="match status" value="1"/>
</dbReference>
<evidence type="ECO:0000313" key="3">
    <source>
        <dbReference type="EMBL" id="TRB01448.1"/>
    </source>
</evidence>
<sequence>MAPKSIFSSLVREVDGTWSTAYQTFNLKSALQPIFRRTPSGALDIDSFEGLVRPHRNGEPVTPGEFFSLVEPDDIETIDSILRTIHILNTGRLNRSRARIFVNFHPGLFQTPAKMRQEVERMRLAAHEAGMTAERIVCEISEKKASDTQMVADFAYHMHDIGFRVALDDYGAGDSDIDRVKLIKPDYVKFEAGWVRDFMQNSAGAALLRVIVSQFRDDGIEPVFEGLESGWQVDLCEDLGVLLMQGYALAKPELAPTSFDARFPELGSAYFNTAPRTDRNGTTPPFLREERPAEPHPQRQTRTFGKRGL</sequence>
<feature type="compositionally biased region" description="Polar residues" evidence="1">
    <location>
        <begin position="272"/>
        <end position="283"/>
    </location>
</feature>
<dbReference type="Pfam" id="PF00563">
    <property type="entry name" value="EAL"/>
    <property type="match status" value="1"/>
</dbReference>
<evidence type="ECO:0000256" key="1">
    <source>
        <dbReference type="SAM" id="MobiDB-lite"/>
    </source>
</evidence>
<dbReference type="AlphaFoldDB" id="A0A546XL23"/>
<organism evidence="3 4">
    <name type="scientific">Rhizobium rhizogenes</name>
    <name type="common">Agrobacterium rhizogenes</name>
    <dbReference type="NCBI Taxonomy" id="359"/>
    <lineage>
        <taxon>Bacteria</taxon>
        <taxon>Pseudomonadati</taxon>
        <taxon>Pseudomonadota</taxon>
        <taxon>Alphaproteobacteria</taxon>
        <taxon>Hyphomicrobiales</taxon>
        <taxon>Rhizobiaceae</taxon>
        <taxon>Rhizobium/Agrobacterium group</taxon>
        <taxon>Rhizobium</taxon>
    </lineage>
</organism>
<comment type="caution">
    <text evidence="3">The sequence shown here is derived from an EMBL/GenBank/DDBJ whole genome shotgun (WGS) entry which is preliminary data.</text>
</comment>
<evidence type="ECO:0000259" key="2">
    <source>
        <dbReference type="PROSITE" id="PS50883"/>
    </source>
</evidence>
<feature type="compositionally biased region" description="Basic and acidic residues" evidence="1">
    <location>
        <begin position="287"/>
        <end position="297"/>
    </location>
</feature>
<dbReference type="OrthoDB" id="1673646at2"/>
<dbReference type="GO" id="GO:0071111">
    <property type="term" value="F:cyclic-guanylate-specific phosphodiesterase activity"/>
    <property type="evidence" value="ECO:0007669"/>
    <property type="project" value="InterPro"/>
</dbReference>
<dbReference type="SMART" id="SM00052">
    <property type="entry name" value="EAL"/>
    <property type="match status" value="1"/>
</dbReference>
<proteinExistence type="predicted"/>
<feature type="domain" description="EAL" evidence="2">
    <location>
        <begin position="11"/>
        <end position="266"/>
    </location>
</feature>
<dbReference type="Proteomes" id="UP000315434">
    <property type="component" value="Unassembled WGS sequence"/>
</dbReference>
<gene>
    <name evidence="3" type="ORF">EXN68_08095</name>
</gene>
<evidence type="ECO:0000313" key="4">
    <source>
        <dbReference type="Proteomes" id="UP000315434"/>
    </source>
</evidence>
<dbReference type="InterPro" id="IPR001633">
    <property type="entry name" value="EAL_dom"/>
</dbReference>